<dbReference type="Gene3D" id="1.20.140.20">
    <property type="entry name" value="Alpha-ketoacid/pyruvate dehydrogenase kinase, N-terminal domain"/>
    <property type="match status" value="1"/>
</dbReference>
<dbReference type="InterPro" id="IPR005654">
    <property type="entry name" value="ATPase_AFG1-like"/>
</dbReference>
<reference evidence="10" key="1">
    <citation type="journal article" date="2023" name="PhytoFront">
        <title>Draft Genome Resources of Seven Strains of Tilletia horrida, Causal Agent of Kernel Smut of Rice.</title>
        <authorList>
            <person name="Khanal S."/>
            <person name="Antony Babu S."/>
            <person name="Zhou X.G."/>
        </authorList>
    </citation>
    <scope>NUCLEOTIDE SEQUENCE</scope>
    <source>
        <strain evidence="10">TX3</strain>
    </source>
</reference>
<feature type="compositionally biased region" description="Basic and acidic residues" evidence="8">
    <location>
        <begin position="530"/>
        <end position="541"/>
    </location>
</feature>
<feature type="region of interest" description="Disordered" evidence="8">
    <location>
        <begin position="209"/>
        <end position="229"/>
    </location>
</feature>
<dbReference type="PANTHER" id="PTHR12169">
    <property type="entry name" value="ATPASE N2B"/>
    <property type="match status" value="1"/>
</dbReference>
<dbReference type="InterPro" id="IPR027417">
    <property type="entry name" value="P-loop_NTPase"/>
</dbReference>
<comment type="caution">
    <text evidence="10">The sequence shown here is derived from an EMBL/GenBank/DDBJ whole genome shotgun (WGS) entry which is preliminary data.</text>
</comment>
<proteinExistence type="inferred from homology"/>
<feature type="region of interest" description="Disordered" evidence="8">
    <location>
        <begin position="530"/>
        <end position="554"/>
    </location>
</feature>
<evidence type="ECO:0000256" key="7">
    <source>
        <dbReference type="SAM" id="Coils"/>
    </source>
</evidence>
<feature type="coiled-coil region" evidence="7">
    <location>
        <begin position="743"/>
        <end position="777"/>
    </location>
</feature>
<dbReference type="GO" id="GO:0005739">
    <property type="term" value="C:mitochondrion"/>
    <property type="evidence" value="ECO:0007669"/>
    <property type="project" value="UniProtKB-SubCell"/>
</dbReference>
<dbReference type="Pfam" id="PF03969">
    <property type="entry name" value="AFG1_ATPase"/>
    <property type="match status" value="2"/>
</dbReference>
<evidence type="ECO:0000256" key="2">
    <source>
        <dbReference type="ARBA" id="ARBA00006155"/>
    </source>
</evidence>
<organism evidence="10 11">
    <name type="scientific">Tilletia horrida</name>
    <dbReference type="NCBI Taxonomy" id="155126"/>
    <lineage>
        <taxon>Eukaryota</taxon>
        <taxon>Fungi</taxon>
        <taxon>Dikarya</taxon>
        <taxon>Basidiomycota</taxon>
        <taxon>Ustilaginomycotina</taxon>
        <taxon>Exobasidiomycetes</taxon>
        <taxon>Tilletiales</taxon>
        <taxon>Tilletiaceae</taxon>
        <taxon>Tilletia</taxon>
    </lineage>
</organism>
<dbReference type="NCBIfam" id="NF040713">
    <property type="entry name" value="ZapE"/>
    <property type="match status" value="1"/>
</dbReference>
<keyword evidence="6" id="KW-0496">Mitochondrion</keyword>
<evidence type="ECO:0000256" key="1">
    <source>
        <dbReference type="ARBA" id="ARBA00004173"/>
    </source>
</evidence>
<dbReference type="GO" id="GO:0016887">
    <property type="term" value="F:ATP hydrolysis activity"/>
    <property type="evidence" value="ECO:0007669"/>
    <property type="project" value="InterPro"/>
</dbReference>
<dbReference type="EMBL" id="JAPDMQ010000190">
    <property type="protein sequence ID" value="KAK0531274.1"/>
    <property type="molecule type" value="Genomic_DNA"/>
</dbReference>
<evidence type="ECO:0000256" key="8">
    <source>
        <dbReference type="SAM" id="MobiDB-lite"/>
    </source>
</evidence>
<feature type="region of interest" description="Disordered" evidence="8">
    <location>
        <begin position="881"/>
        <end position="928"/>
    </location>
</feature>
<dbReference type="SUPFAM" id="SSF52540">
    <property type="entry name" value="P-loop containing nucleoside triphosphate hydrolases"/>
    <property type="match status" value="1"/>
</dbReference>
<evidence type="ECO:0000256" key="5">
    <source>
        <dbReference type="ARBA" id="ARBA00022840"/>
    </source>
</evidence>
<dbReference type="SUPFAM" id="SSF55874">
    <property type="entry name" value="ATPase domain of HSP90 chaperone/DNA topoisomerase II/histidine kinase"/>
    <property type="match status" value="1"/>
</dbReference>
<keyword evidence="11" id="KW-1185">Reference proteome</keyword>
<evidence type="ECO:0000313" key="10">
    <source>
        <dbReference type="EMBL" id="KAK0531274.1"/>
    </source>
</evidence>
<feature type="compositionally biased region" description="Polar residues" evidence="8">
    <location>
        <begin position="215"/>
        <end position="227"/>
    </location>
</feature>
<keyword evidence="4" id="KW-0547">Nucleotide-binding</keyword>
<feature type="region of interest" description="Disordered" evidence="8">
    <location>
        <begin position="1424"/>
        <end position="1470"/>
    </location>
</feature>
<dbReference type="InterPro" id="IPR036890">
    <property type="entry name" value="HATPase_C_sf"/>
</dbReference>
<dbReference type="Gene3D" id="3.30.565.10">
    <property type="entry name" value="Histidine kinase-like ATPase, C-terminal domain"/>
    <property type="match status" value="1"/>
</dbReference>
<dbReference type="PANTHER" id="PTHR12169:SF2">
    <property type="entry name" value="AFG1P"/>
    <property type="match status" value="1"/>
</dbReference>
<feature type="region of interest" description="Disordered" evidence="8">
    <location>
        <begin position="802"/>
        <end position="842"/>
    </location>
</feature>
<comment type="subcellular location">
    <subcellularLocation>
        <location evidence="1">Mitochondrion</location>
    </subcellularLocation>
</comment>
<keyword evidence="7" id="KW-0175">Coiled coil</keyword>
<feature type="compositionally biased region" description="Basic and acidic residues" evidence="8">
    <location>
        <begin position="887"/>
        <end position="896"/>
    </location>
</feature>
<feature type="domain" description="Branched-chain alpha-ketoacid dehydrogenase kinase/Pyruvate dehydrogenase kinase N-terminal" evidence="9">
    <location>
        <begin position="956"/>
        <end position="1116"/>
    </location>
</feature>
<dbReference type="InterPro" id="IPR018955">
    <property type="entry name" value="BCDHK/PDK_N"/>
</dbReference>
<dbReference type="GO" id="GO:0005524">
    <property type="term" value="F:ATP binding"/>
    <property type="evidence" value="ECO:0007669"/>
    <property type="project" value="UniProtKB-KW"/>
</dbReference>
<evidence type="ECO:0000259" key="9">
    <source>
        <dbReference type="Pfam" id="PF10436"/>
    </source>
</evidence>
<comment type="similarity">
    <text evidence="2">Belongs to the PDK/BCKDK protein kinase family.</text>
</comment>
<dbReference type="Proteomes" id="UP001176521">
    <property type="component" value="Unassembled WGS sequence"/>
</dbReference>
<dbReference type="SUPFAM" id="SSF69012">
    <property type="entry name" value="alpha-ketoacid dehydrogenase kinase, N-terminal domain"/>
    <property type="match status" value="1"/>
</dbReference>
<comment type="similarity">
    <text evidence="3">Belongs to the AFG1 ATPase family.</text>
</comment>
<evidence type="ECO:0000256" key="6">
    <source>
        <dbReference type="ARBA" id="ARBA00023128"/>
    </source>
</evidence>
<dbReference type="Gene3D" id="3.40.50.300">
    <property type="entry name" value="P-loop containing nucleotide triphosphate hydrolases"/>
    <property type="match status" value="1"/>
</dbReference>
<sequence>MILRQLPVVRVSHRGAGTLRLARQLATASHPGATAATTTTTTTTDPLALYKERVARKEIEESEDQIRALVHLRRLSRALQTYSPPAHLLSILARPGPAGVTGHASAASGSKGVTTADPRTAALVQWLTLPEQLAASPAPQGLLLTGPPGTGKSMLADLFFDSLPVPPTRKWRRHYHHLLLEIYRIVWQEAERRRVAARAAYFTEQEADAEGELDLSSSGPRRTTQPKRGTGVLWRRELAPDGQSTVWKRILDGMPFFRSNPLSEAPSSSTDLTTTAHAASASMDLAHTTLPLYAAAELFLRHGHVLLFDELQLVDVASANLLKRVLEAYWRLGGVVVGTSNRLPEELYTRGVQREAMLGFLEALRERCPVHEMRDDRDYRRRPADFGAISQGGSTYFLSHEQDAFEALCAQLIGPRKGSPAVVEVYSRKVPVPFSVAPTEAHPSLARFSFSDLFDTALGPADYLHLASTYHTIVLTSLPVLTLLQKNQARRLITFLDAVYEAGCRLVVCAQAPPDRLFFPEASEEAERIVKGQRERERAEADDVVDMSAKGSASPFLSSNLAREAAEAAASGSGAAGSSSKVARSIDLDSSQLIQSEVLSEAAQDTEEGFRPNIVAYSEGDDARGEAARRRKAAATAQRVVFQPTQQGPNALKGAYAGLKLERDASGKPVVVRDAFGFANLAIFTGEEERFAFQRAVSRLFEMSSPHWIARKKWRPLDASALDIWAGMGAGTSTASSSTSSAGQGAEAIIEQAERAVQRERERAAAVAAAVAQAEAQAKRELEAGTAGLGLGSTDFADEASFEHRTHRGTSSPTSHARPGAPEEQLENEEPPRAFRPMPAFPTEHHANERSVIEREGPPKLSPVHVWGVQKWGAKAGRWGMGADAFGEDKEGKEGEEQSSGAPEGRGSTARVCHPASPASVGPSGCIENNDSGDELSRRFYLNRVLEEYASKPATPISLRQLIFFGKGLARDKDRILQSAEWVRKELPIRIAHRLRDLQALPFVVMSNPHLESVYKKYFSAFEGLRRFPPIRSIEDNEKFVEQLKWHLSDHLTVIPSLALGMVETSHLLAPAQLDGFMERMLRSRISRRVLAEQHIALSDSLDDPFHFFPESSSGEGGMGSHIGIIYTHLSPASVVRKSARLLRDLLKKEMPHIERMPPVAMDGNLDCQFSYIPEHLEYVIFELLKNAMRATLRRPVSEWDDPPILVTIVEGPPEEDLVIRISDSGGGIPDALVNPPIPGPAHPASQPFQSFAAAPPQPLPAEPSLANVIADSSDLSVGAHSVPIATLYARAQAAGQNGYVPFDSLQAAYRPTLAPVSSQDSPAENLLDALCSFSNVQRRFETQAVAAAAAAANASASAEGAGSEDEISGAPNAAVTATAAAGASVSAEGGVDQGLGSFNAHSGLSSVDRLEALKRTRKFKGTVGEQVRSAAVPPAAAPSSASHSSGSRAEGDRRGGKASSGAASKVQDTDQVYSVRTDTGLGLPMWVLLRAVVSALDTGAKF</sequence>
<name>A0AAN6GFR2_9BASI</name>
<evidence type="ECO:0000313" key="11">
    <source>
        <dbReference type="Proteomes" id="UP001176521"/>
    </source>
</evidence>
<protein>
    <recommendedName>
        <fullName evidence="9">Branched-chain alpha-ketoacid dehydrogenase kinase/Pyruvate dehydrogenase kinase N-terminal domain-containing protein</fullName>
    </recommendedName>
</protein>
<feature type="region of interest" description="Disordered" evidence="8">
    <location>
        <begin position="601"/>
        <end position="630"/>
    </location>
</feature>
<accession>A0AAN6GFR2</accession>
<feature type="compositionally biased region" description="Low complexity" evidence="8">
    <location>
        <begin position="1430"/>
        <end position="1449"/>
    </location>
</feature>
<keyword evidence="5" id="KW-0067">ATP-binding</keyword>
<gene>
    <name evidence="10" type="ORF">OC842_003665</name>
</gene>
<evidence type="ECO:0000256" key="4">
    <source>
        <dbReference type="ARBA" id="ARBA00022741"/>
    </source>
</evidence>
<evidence type="ECO:0000256" key="3">
    <source>
        <dbReference type="ARBA" id="ARBA00010322"/>
    </source>
</evidence>
<dbReference type="Pfam" id="PF10436">
    <property type="entry name" value="BCDHK_Adom3"/>
    <property type="match status" value="1"/>
</dbReference>
<dbReference type="InterPro" id="IPR036784">
    <property type="entry name" value="AK/P_DHK_N_sf"/>
</dbReference>